<gene>
    <name evidence="1" type="ORF">BDU57DRAFT_520054</name>
</gene>
<dbReference type="AlphaFoldDB" id="A0A6A5QGJ6"/>
<protein>
    <submittedName>
        <fullName evidence="1">Uncharacterized protein</fullName>
    </submittedName>
</protein>
<dbReference type="Proteomes" id="UP000800096">
    <property type="component" value="Unassembled WGS sequence"/>
</dbReference>
<dbReference type="EMBL" id="ML979137">
    <property type="protein sequence ID" value="KAF1914861.1"/>
    <property type="molecule type" value="Genomic_DNA"/>
</dbReference>
<accession>A0A6A5QGJ6</accession>
<evidence type="ECO:0000313" key="1">
    <source>
        <dbReference type="EMBL" id="KAF1914861.1"/>
    </source>
</evidence>
<proteinExistence type="predicted"/>
<organism evidence="1 2">
    <name type="scientific">Ampelomyces quisqualis</name>
    <name type="common">Powdery mildew agent</name>
    <dbReference type="NCBI Taxonomy" id="50730"/>
    <lineage>
        <taxon>Eukaryota</taxon>
        <taxon>Fungi</taxon>
        <taxon>Dikarya</taxon>
        <taxon>Ascomycota</taxon>
        <taxon>Pezizomycotina</taxon>
        <taxon>Dothideomycetes</taxon>
        <taxon>Pleosporomycetidae</taxon>
        <taxon>Pleosporales</taxon>
        <taxon>Pleosporineae</taxon>
        <taxon>Phaeosphaeriaceae</taxon>
        <taxon>Ampelomyces</taxon>
    </lineage>
</organism>
<keyword evidence="2" id="KW-1185">Reference proteome</keyword>
<evidence type="ECO:0000313" key="2">
    <source>
        <dbReference type="Proteomes" id="UP000800096"/>
    </source>
</evidence>
<sequence>MPSAYEDRRLFEFARPRQFQFFSRSFRMHSGILLAVFPSSLPSSSSNAPTASDMFAYAMVFALARQTQRQYAGAGGRVALGYAYLGGMRECSSRGVHLSGILYASRHYDGGPAPSPHGALVMSRSVKKYMDLDQTTHNRRMHVTNAPTFFPSDAQSDMVGQ</sequence>
<name>A0A6A5QGJ6_AMPQU</name>
<feature type="non-terminal residue" evidence="1">
    <location>
        <position position="1"/>
    </location>
</feature>
<reference evidence="1" key="1">
    <citation type="journal article" date="2020" name="Stud. Mycol.">
        <title>101 Dothideomycetes genomes: a test case for predicting lifestyles and emergence of pathogens.</title>
        <authorList>
            <person name="Haridas S."/>
            <person name="Albert R."/>
            <person name="Binder M."/>
            <person name="Bloem J."/>
            <person name="Labutti K."/>
            <person name="Salamov A."/>
            <person name="Andreopoulos B."/>
            <person name="Baker S."/>
            <person name="Barry K."/>
            <person name="Bills G."/>
            <person name="Bluhm B."/>
            <person name="Cannon C."/>
            <person name="Castanera R."/>
            <person name="Culley D."/>
            <person name="Daum C."/>
            <person name="Ezra D."/>
            <person name="Gonzalez J."/>
            <person name="Henrissat B."/>
            <person name="Kuo A."/>
            <person name="Liang C."/>
            <person name="Lipzen A."/>
            <person name="Lutzoni F."/>
            <person name="Magnuson J."/>
            <person name="Mondo S."/>
            <person name="Nolan M."/>
            <person name="Ohm R."/>
            <person name="Pangilinan J."/>
            <person name="Park H.-J."/>
            <person name="Ramirez L."/>
            <person name="Alfaro M."/>
            <person name="Sun H."/>
            <person name="Tritt A."/>
            <person name="Yoshinaga Y."/>
            <person name="Zwiers L.-H."/>
            <person name="Turgeon B."/>
            <person name="Goodwin S."/>
            <person name="Spatafora J."/>
            <person name="Crous P."/>
            <person name="Grigoriev I."/>
        </authorList>
    </citation>
    <scope>NUCLEOTIDE SEQUENCE</scope>
    <source>
        <strain evidence="1">HMLAC05119</strain>
    </source>
</reference>